<evidence type="ECO:0000256" key="5">
    <source>
        <dbReference type="SAM" id="Phobius"/>
    </source>
</evidence>
<dbReference type="OrthoDB" id="6415790at2759"/>
<feature type="transmembrane region" description="Helical" evidence="5">
    <location>
        <begin position="38"/>
        <end position="62"/>
    </location>
</feature>
<evidence type="ECO:0000256" key="1">
    <source>
        <dbReference type="ARBA" id="ARBA00004141"/>
    </source>
</evidence>
<dbReference type="EMBL" id="OU892283">
    <property type="protein sequence ID" value="CAG9771561.1"/>
    <property type="molecule type" value="Genomic_DNA"/>
</dbReference>
<keyword evidence="4 5" id="KW-0472">Membrane</keyword>
<accession>A0A9N9N0M1</accession>
<dbReference type="Proteomes" id="UP001152799">
    <property type="component" value="Chromosome 7"/>
</dbReference>
<reference evidence="6" key="1">
    <citation type="submission" date="2022-01" db="EMBL/GenBank/DDBJ databases">
        <authorList>
            <person name="King R."/>
        </authorList>
    </citation>
    <scope>NUCLEOTIDE SEQUENCE</scope>
</reference>
<dbReference type="PANTHER" id="PTHR12778">
    <property type="entry name" value="SOLUTE CARRIER FAMILY 33 ACETYL-COA TRANSPORTER -RELATED"/>
    <property type="match status" value="1"/>
</dbReference>
<dbReference type="GO" id="GO:0008521">
    <property type="term" value="F:acetyl-CoA transmembrane transporter activity"/>
    <property type="evidence" value="ECO:0007669"/>
    <property type="project" value="InterPro"/>
</dbReference>
<dbReference type="InterPro" id="IPR024371">
    <property type="entry name" value="AcetylCoA_trans_1-like"/>
</dbReference>
<dbReference type="GO" id="GO:0035348">
    <property type="term" value="P:acetyl-CoA transmembrane transport"/>
    <property type="evidence" value="ECO:0007669"/>
    <property type="project" value="InterPro"/>
</dbReference>
<proteinExistence type="predicted"/>
<gene>
    <name evidence="6" type="ORF">CEUTPL_LOCUS11992</name>
</gene>
<keyword evidence="3 5" id="KW-1133">Transmembrane helix</keyword>
<keyword evidence="2 5" id="KW-0812">Transmembrane</keyword>
<name>A0A9N9N0M1_9CUCU</name>
<organism evidence="6 7">
    <name type="scientific">Ceutorhynchus assimilis</name>
    <name type="common">cabbage seed weevil</name>
    <dbReference type="NCBI Taxonomy" id="467358"/>
    <lineage>
        <taxon>Eukaryota</taxon>
        <taxon>Metazoa</taxon>
        <taxon>Ecdysozoa</taxon>
        <taxon>Arthropoda</taxon>
        <taxon>Hexapoda</taxon>
        <taxon>Insecta</taxon>
        <taxon>Pterygota</taxon>
        <taxon>Neoptera</taxon>
        <taxon>Endopterygota</taxon>
        <taxon>Coleoptera</taxon>
        <taxon>Polyphaga</taxon>
        <taxon>Cucujiformia</taxon>
        <taxon>Curculionidae</taxon>
        <taxon>Ceutorhynchinae</taxon>
        <taxon>Ceutorhynchus</taxon>
    </lineage>
</organism>
<keyword evidence="7" id="KW-1185">Reference proteome</keyword>
<sequence length="107" mass="12394">MERKKQKYRSDTALLLEKGQASSTLHLKSDTKEDSWNIFLLLFLYTLQGIPLGLSSAIPMILQNRGVSYKQQAEFSFVTWPFSLKLLYGPQWWTVFILHKWDAGKLG</sequence>
<dbReference type="PANTHER" id="PTHR12778:SF9">
    <property type="entry name" value="ACETYL-COENZYME A TRANSPORTER 1"/>
    <property type="match status" value="1"/>
</dbReference>
<evidence type="ECO:0000256" key="4">
    <source>
        <dbReference type="ARBA" id="ARBA00023136"/>
    </source>
</evidence>
<dbReference type="GO" id="GO:0016020">
    <property type="term" value="C:membrane"/>
    <property type="evidence" value="ECO:0007669"/>
    <property type="project" value="UniProtKB-SubCell"/>
</dbReference>
<evidence type="ECO:0000256" key="3">
    <source>
        <dbReference type="ARBA" id="ARBA00022989"/>
    </source>
</evidence>
<comment type="subcellular location">
    <subcellularLocation>
        <location evidence="1">Membrane</location>
        <topology evidence="1">Multi-pass membrane protein</topology>
    </subcellularLocation>
</comment>
<evidence type="ECO:0000313" key="7">
    <source>
        <dbReference type="Proteomes" id="UP001152799"/>
    </source>
</evidence>
<dbReference type="Pfam" id="PF13000">
    <property type="entry name" value="Acatn"/>
    <property type="match status" value="1"/>
</dbReference>
<dbReference type="AlphaFoldDB" id="A0A9N9N0M1"/>
<protein>
    <submittedName>
        <fullName evidence="6">Uncharacterized protein</fullName>
    </submittedName>
</protein>
<evidence type="ECO:0000256" key="2">
    <source>
        <dbReference type="ARBA" id="ARBA00022692"/>
    </source>
</evidence>
<dbReference type="InterPro" id="IPR004752">
    <property type="entry name" value="AmpG_permease/AT-1"/>
</dbReference>
<evidence type="ECO:0000313" key="6">
    <source>
        <dbReference type="EMBL" id="CAG9771561.1"/>
    </source>
</evidence>